<keyword evidence="2" id="KW-1185">Reference proteome</keyword>
<dbReference type="EMBL" id="JAMSHJ010000001">
    <property type="protein sequence ID" value="KAI5441035.1"/>
    <property type="molecule type" value="Genomic_DNA"/>
</dbReference>
<sequence length="143" mass="16782">MEIVTHSYHHSYNYYFRIFAYHGSTNFCKLSARKILPEPPPSINWMVYWHQQHSINGTNLMVNKSVISWKSDREHKFGKHVFAPKNFRTVEDWFFPFMGSNCLFGNLEIHRICHGIGSKLTFTNKHDVLCSKKSISKGEESIN</sequence>
<accession>A0A9D5BDR5</accession>
<organism evidence="1 2">
    <name type="scientific">Pisum sativum</name>
    <name type="common">Garden pea</name>
    <name type="synonym">Lathyrus oleraceus</name>
    <dbReference type="NCBI Taxonomy" id="3888"/>
    <lineage>
        <taxon>Eukaryota</taxon>
        <taxon>Viridiplantae</taxon>
        <taxon>Streptophyta</taxon>
        <taxon>Embryophyta</taxon>
        <taxon>Tracheophyta</taxon>
        <taxon>Spermatophyta</taxon>
        <taxon>Magnoliopsida</taxon>
        <taxon>eudicotyledons</taxon>
        <taxon>Gunneridae</taxon>
        <taxon>Pentapetalae</taxon>
        <taxon>rosids</taxon>
        <taxon>fabids</taxon>
        <taxon>Fabales</taxon>
        <taxon>Fabaceae</taxon>
        <taxon>Papilionoideae</taxon>
        <taxon>50 kb inversion clade</taxon>
        <taxon>NPAAA clade</taxon>
        <taxon>Hologalegina</taxon>
        <taxon>IRL clade</taxon>
        <taxon>Fabeae</taxon>
        <taxon>Lathyrus</taxon>
    </lineage>
</organism>
<evidence type="ECO:0000313" key="1">
    <source>
        <dbReference type="EMBL" id="KAI5441035.1"/>
    </source>
</evidence>
<proteinExistence type="predicted"/>
<reference evidence="1 2" key="1">
    <citation type="journal article" date="2022" name="Nat. Genet.">
        <title>Improved pea reference genome and pan-genome highlight genomic features and evolutionary characteristics.</title>
        <authorList>
            <person name="Yang T."/>
            <person name="Liu R."/>
            <person name="Luo Y."/>
            <person name="Hu S."/>
            <person name="Wang D."/>
            <person name="Wang C."/>
            <person name="Pandey M.K."/>
            <person name="Ge S."/>
            <person name="Xu Q."/>
            <person name="Li N."/>
            <person name="Li G."/>
            <person name="Huang Y."/>
            <person name="Saxena R.K."/>
            <person name="Ji Y."/>
            <person name="Li M."/>
            <person name="Yan X."/>
            <person name="He Y."/>
            <person name="Liu Y."/>
            <person name="Wang X."/>
            <person name="Xiang C."/>
            <person name="Varshney R.K."/>
            <person name="Ding H."/>
            <person name="Gao S."/>
            <person name="Zong X."/>
        </authorList>
    </citation>
    <scope>NUCLEOTIDE SEQUENCE [LARGE SCALE GENOMIC DNA]</scope>
    <source>
        <strain evidence="1 2">cv. Zhongwan 6</strain>
    </source>
</reference>
<evidence type="ECO:0000313" key="2">
    <source>
        <dbReference type="Proteomes" id="UP001058974"/>
    </source>
</evidence>
<dbReference type="OrthoDB" id="340608at2759"/>
<dbReference type="AlphaFoldDB" id="A0A9D5BDR5"/>
<dbReference type="Gramene" id="Psat01G0048000-T1">
    <property type="protein sequence ID" value="KAI5441035.1"/>
    <property type="gene ID" value="KIW84_010480"/>
</dbReference>
<protein>
    <submittedName>
        <fullName evidence="1">Uncharacterized protein</fullName>
    </submittedName>
</protein>
<gene>
    <name evidence="1" type="ORF">KIW84_010480</name>
</gene>
<name>A0A9D5BDR5_PEA</name>
<comment type="caution">
    <text evidence="1">The sequence shown here is derived from an EMBL/GenBank/DDBJ whole genome shotgun (WGS) entry which is preliminary data.</text>
</comment>
<dbReference type="Proteomes" id="UP001058974">
    <property type="component" value="Chromosome 1"/>
</dbReference>